<name>A0ABZ1H4A6_STRPH</name>
<organism evidence="2 3">
    <name type="scientific">Streptomyces phaeochromogenes</name>
    <dbReference type="NCBI Taxonomy" id="1923"/>
    <lineage>
        <taxon>Bacteria</taxon>
        <taxon>Bacillati</taxon>
        <taxon>Actinomycetota</taxon>
        <taxon>Actinomycetes</taxon>
        <taxon>Kitasatosporales</taxon>
        <taxon>Streptomycetaceae</taxon>
        <taxon>Streptomyces</taxon>
        <taxon>Streptomyces phaeochromogenes group</taxon>
    </lineage>
</organism>
<dbReference type="InterPro" id="IPR036396">
    <property type="entry name" value="Cyt_P450_sf"/>
</dbReference>
<dbReference type="PRINTS" id="PR00359">
    <property type="entry name" value="BP450"/>
</dbReference>
<dbReference type="PANTHER" id="PTHR46696">
    <property type="entry name" value="P450, PUTATIVE (EUROFUNG)-RELATED"/>
    <property type="match status" value="1"/>
</dbReference>
<reference evidence="2 3" key="1">
    <citation type="submission" date="2022-10" db="EMBL/GenBank/DDBJ databases">
        <title>The complete genomes of actinobacterial strains from the NBC collection.</title>
        <authorList>
            <person name="Joergensen T.S."/>
            <person name="Alvarez Arevalo M."/>
            <person name="Sterndorff E.B."/>
            <person name="Faurdal D."/>
            <person name="Vuksanovic O."/>
            <person name="Mourched A.-S."/>
            <person name="Charusanti P."/>
            <person name="Shaw S."/>
            <person name="Blin K."/>
            <person name="Weber T."/>
        </authorList>
    </citation>
    <scope>NUCLEOTIDE SEQUENCE [LARGE SCALE GENOMIC DNA]</scope>
    <source>
        <strain evidence="2 3">NBC 01752</strain>
    </source>
</reference>
<keyword evidence="3" id="KW-1185">Reference proteome</keyword>
<dbReference type="InterPro" id="IPR002397">
    <property type="entry name" value="Cyt_P450_B"/>
</dbReference>
<dbReference type="InterPro" id="IPR030958">
    <property type="entry name" value="P450-rel_GT_act"/>
</dbReference>
<accession>A0ABZ1H4A6</accession>
<dbReference type="CDD" id="cd11036">
    <property type="entry name" value="AknT-like"/>
    <property type="match status" value="1"/>
</dbReference>
<dbReference type="PANTHER" id="PTHR46696:SF4">
    <property type="entry name" value="BIOTIN BIOSYNTHESIS CYTOCHROME P450"/>
    <property type="match status" value="1"/>
</dbReference>
<dbReference type="SUPFAM" id="SSF48264">
    <property type="entry name" value="Cytochrome P450"/>
    <property type="match status" value="1"/>
</dbReference>
<dbReference type="EMBL" id="CP109135">
    <property type="protein sequence ID" value="WSD12109.1"/>
    <property type="molecule type" value="Genomic_DNA"/>
</dbReference>
<sequence>MSLAPTVIDPAVVGRRLQLTRAAQWFAGAQDDPYALVLRAETADPAPYEERVRARGPLFHSELLDTWVTASRAVADEVIAAPAFDGLTTDGRRPGERQLPLSGTALDADRATWERLGALTVEGGPLLSGQHRTALGESAGAHARTLLDGLADSLYADGAVDLVDTYARRLVARVIREQLGVPEPLANVFDDALTGCRSTFDSALCPQLLPDAVAGARAEAELTAVLRKLPTGRDPEAVTAASALAVGTAEPTATLVGNAVQALLERPGQWAALAQDPGLAAAAVTETLRAAPPVRLEWRVARKDTEVAGEPVPAGGRLVILVAAVNRDAADAAPFDLSRPESAPFGLPGDLYFRFCGPLVTAVAEAALGALGERFPGLYTAGPAVRRRRSPVLHGYARLPVAATRGARALPTAAV</sequence>
<comment type="similarity">
    <text evidence="1">Belongs to the cytochrome P450 family.</text>
</comment>
<dbReference type="NCBIfam" id="TIGR04515">
    <property type="entry name" value="P450_rel_GT_act"/>
    <property type="match status" value="1"/>
</dbReference>
<dbReference type="Proteomes" id="UP001340816">
    <property type="component" value="Chromosome"/>
</dbReference>
<gene>
    <name evidence="2" type="ORF">OHB35_02205</name>
</gene>
<evidence type="ECO:0000256" key="1">
    <source>
        <dbReference type="ARBA" id="ARBA00010617"/>
    </source>
</evidence>
<dbReference type="RefSeq" id="WP_266757147.1">
    <property type="nucleotide sequence ID" value="NZ_CP109135.1"/>
</dbReference>
<evidence type="ECO:0000313" key="3">
    <source>
        <dbReference type="Proteomes" id="UP001340816"/>
    </source>
</evidence>
<evidence type="ECO:0000313" key="2">
    <source>
        <dbReference type="EMBL" id="WSD12109.1"/>
    </source>
</evidence>
<dbReference type="Gene3D" id="1.10.630.10">
    <property type="entry name" value="Cytochrome P450"/>
    <property type="match status" value="1"/>
</dbReference>
<protein>
    <submittedName>
        <fullName evidence="2">P450-derived glycosyltransferase activator</fullName>
    </submittedName>
</protein>
<proteinExistence type="inferred from homology"/>